<feature type="region of interest" description="Disordered" evidence="1">
    <location>
        <begin position="919"/>
        <end position="1028"/>
    </location>
</feature>
<proteinExistence type="predicted"/>
<sequence>MMVLLAVLADGATTSISPAAAAAAAARTVGLGEDRRSAVVLNPCGPEAAACVQDADCRDCEARRMGEGGMGGEESTVRGDRRPRVIWDEFRINPSLLSGGAGSPSNKLCEKFGAVACARMTTALGAVGAEEGYATVSENQCRDNPVVKELFACRMASAGCELEDAPCVTQNPRRLQQREASSQSVDHEGYGHARPLPPGEAVVERGARRAARAAAPGVPRGEMTGKNAARAVLLLVAFCVRRPVGRRRASWWKGESAPSLTSSAGLRSSSTARWSPSPSTVPSAAPTAALSDSSRGDAVGFVVGSFSAEGVSDTLLDSLGVAGVVRQVVCGLGSCPHGEDSVDVEAEVTAIQGPASRMLAAVGAGAQHSQSQRHGQQEILSRVRRRAPQHRQLEAGAAAASSRDPTTFWSEQRQELGRRRRLGDITGVEFKLPTGEGTEGDDGEVLTESQLAAAFINNVADPAVLSSLATDLGVDVEDLGFSNLAFYQGQKFVFDKEFDVGSLEFSGSSTPGGDDVTLGYHTWLLAIGLVSIPAFIVVCIHSCIERERAQDESWTGKPIIMTVAGHSKAGAPAVFVQRMKKPGVVSGRHEYDGAANSGDSGGVWRAGWVTAKMTAAGGRHADRKVNPALALIDRDDMCLRSSSGSQGGFTFDNPMHGGGRGDRQLYGDVESPGYATSGVAADNPTYARASATRRAQGCGPRKENQELEDEGQWPGRRMRGISGSSLDLSEQRLPTVAEADYSSGEWESESDRHASIFSPITGSESAAGGRGWETNSDRTYGSGGGPDNRKAWGGVSATPAAQPSEPLPGKSPALSKEASSIQTAQLTQATANLGSHRTTDSGATFDSIFDEEPEIKQPGRAKRRGNRKTSGGAAGACREPQASVRGDDCTTSGKTGGARQLTAACPNASRMTASVLRVEGAASPAQSKEEDATALLREHGSNIWGSGDVEEATGWQMKDVQASRNRNGRSLVCLSRGEHDGGRDGGSGVGDGDGDGGDGHGGRGYGGNNNIGDHPDEPPLASTQGGPVKARKVVPVAVHRRVHSTGSSLYSSDYSNESLSPVSKQRRQSMTIARISSCSSLASQALHAPSVCSAYTDVGSRVFGSVAWNRTYLGGGGGGSWYGGSSIGSTSSLGEEGASFSGDGQLQR</sequence>
<feature type="compositionally biased region" description="Basic and acidic residues" evidence="1">
    <location>
        <begin position="927"/>
        <end position="940"/>
    </location>
</feature>
<organism evidence="2 3">
    <name type="scientific">Ectocarpus siliculosus</name>
    <name type="common">Brown alga</name>
    <name type="synonym">Conferva siliculosa</name>
    <dbReference type="NCBI Taxonomy" id="2880"/>
    <lineage>
        <taxon>Eukaryota</taxon>
        <taxon>Sar</taxon>
        <taxon>Stramenopiles</taxon>
        <taxon>Ochrophyta</taxon>
        <taxon>PX clade</taxon>
        <taxon>Phaeophyceae</taxon>
        <taxon>Ectocarpales</taxon>
        <taxon>Ectocarpaceae</taxon>
        <taxon>Ectocarpus</taxon>
    </lineage>
</organism>
<dbReference type="AlphaFoldDB" id="D7G341"/>
<feature type="region of interest" description="Disordered" evidence="1">
    <location>
        <begin position="171"/>
        <end position="199"/>
    </location>
</feature>
<feature type="region of interest" description="Disordered" evidence="1">
    <location>
        <begin position="759"/>
        <end position="901"/>
    </location>
</feature>
<dbReference type="InParanoid" id="D7G341"/>
<evidence type="ECO:0000256" key="1">
    <source>
        <dbReference type="SAM" id="MobiDB-lite"/>
    </source>
</evidence>
<feature type="region of interest" description="Disordered" evidence="1">
    <location>
        <begin position="250"/>
        <end position="292"/>
    </location>
</feature>
<feature type="compositionally biased region" description="Low complexity" evidence="1">
    <location>
        <begin position="259"/>
        <end position="289"/>
    </location>
</feature>
<feature type="compositionally biased region" description="Polar residues" evidence="1">
    <location>
        <begin position="817"/>
        <end position="844"/>
    </location>
</feature>
<feature type="region of interest" description="Disordered" evidence="1">
    <location>
        <begin position="645"/>
        <end position="733"/>
    </location>
</feature>
<feature type="region of interest" description="Disordered" evidence="1">
    <location>
        <begin position="364"/>
        <end position="408"/>
    </location>
</feature>
<evidence type="ECO:0000313" key="3">
    <source>
        <dbReference type="Proteomes" id="UP000002630"/>
    </source>
</evidence>
<reference evidence="2 3" key="1">
    <citation type="journal article" date="2010" name="Nature">
        <title>The Ectocarpus genome and the independent evolution of multicellularity in brown algae.</title>
        <authorList>
            <person name="Cock J.M."/>
            <person name="Sterck L."/>
            <person name="Rouze P."/>
            <person name="Scornet D."/>
            <person name="Allen A.E."/>
            <person name="Amoutzias G."/>
            <person name="Anthouard V."/>
            <person name="Artiguenave F."/>
            <person name="Aury J.M."/>
            <person name="Badger J.H."/>
            <person name="Beszteri B."/>
            <person name="Billiau K."/>
            <person name="Bonnet E."/>
            <person name="Bothwell J.H."/>
            <person name="Bowler C."/>
            <person name="Boyen C."/>
            <person name="Brownlee C."/>
            <person name="Carrano C.J."/>
            <person name="Charrier B."/>
            <person name="Cho G.Y."/>
            <person name="Coelho S.M."/>
            <person name="Collen J."/>
            <person name="Corre E."/>
            <person name="Da Silva C."/>
            <person name="Delage L."/>
            <person name="Delaroque N."/>
            <person name="Dittami S.M."/>
            <person name="Doulbeau S."/>
            <person name="Elias M."/>
            <person name="Farnham G."/>
            <person name="Gachon C.M."/>
            <person name="Gschloessl B."/>
            <person name="Heesch S."/>
            <person name="Jabbari K."/>
            <person name="Jubin C."/>
            <person name="Kawai H."/>
            <person name="Kimura K."/>
            <person name="Kloareg B."/>
            <person name="Kupper F.C."/>
            <person name="Lang D."/>
            <person name="Le Bail A."/>
            <person name="Leblanc C."/>
            <person name="Lerouge P."/>
            <person name="Lohr M."/>
            <person name="Lopez P.J."/>
            <person name="Martens C."/>
            <person name="Maumus F."/>
            <person name="Michel G."/>
            <person name="Miranda-Saavedra D."/>
            <person name="Morales J."/>
            <person name="Moreau H."/>
            <person name="Motomura T."/>
            <person name="Nagasato C."/>
            <person name="Napoli C.A."/>
            <person name="Nelson D.R."/>
            <person name="Nyvall-Collen P."/>
            <person name="Peters A.F."/>
            <person name="Pommier C."/>
            <person name="Potin P."/>
            <person name="Poulain J."/>
            <person name="Quesneville H."/>
            <person name="Read B."/>
            <person name="Rensing S.A."/>
            <person name="Ritter A."/>
            <person name="Rousvoal S."/>
            <person name="Samanta M."/>
            <person name="Samson G."/>
            <person name="Schroeder D.C."/>
            <person name="Segurens B."/>
            <person name="Strittmatter M."/>
            <person name="Tonon T."/>
            <person name="Tregear J.W."/>
            <person name="Valentin K."/>
            <person name="von Dassow P."/>
            <person name="Yamagishi T."/>
            <person name="Van de Peer Y."/>
            <person name="Wincker P."/>
        </authorList>
    </citation>
    <scope>NUCLEOTIDE SEQUENCE [LARGE SCALE GENOMIC DNA]</scope>
    <source>
        <strain evidence="3">Ec32 / CCAP1310/4</strain>
    </source>
</reference>
<evidence type="ECO:0000313" key="2">
    <source>
        <dbReference type="EMBL" id="CBJ33484.1"/>
    </source>
</evidence>
<keyword evidence="3" id="KW-1185">Reference proteome</keyword>
<name>D7G341_ECTSI</name>
<dbReference type="Proteomes" id="UP000002630">
    <property type="component" value="Unassembled WGS sequence"/>
</dbReference>
<dbReference type="EMBL" id="FN649760">
    <property type="protein sequence ID" value="CBJ33484.1"/>
    <property type="molecule type" value="Genomic_DNA"/>
</dbReference>
<feature type="compositionally biased region" description="Polar residues" evidence="1">
    <location>
        <begin position="171"/>
        <end position="184"/>
    </location>
</feature>
<protein>
    <submittedName>
        <fullName evidence="2">Uncharacterized protein</fullName>
    </submittedName>
</protein>
<accession>D7G341</accession>
<gene>
    <name evidence="2" type="ORF">Esi_0495_0005</name>
</gene>